<name>A0A5E8H8Z2_9LEPT</name>
<protein>
    <submittedName>
        <fullName evidence="1">Uncharacterized protein</fullName>
    </submittedName>
</protein>
<evidence type="ECO:0000313" key="1">
    <source>
        <dbReference type="EMBL" id="EOQ87187.1"/>
    </source>
</evidence>
<gene>
    <name evidence="1" type="ORF">LEP1GSC202_2547</name>
</gene>
<sequence>MLNIEISKSKREVKNKGQNVTHYHRIPMGFGSYQSLI</sequence>
<dbReference type="AlphaFoldDB" id="A0A5E8H8Z2"/>
<evidence type="ECO:0000313" key="2">
    <source>
        <dbReference type="Proteomes" id="UP000013996"/>
    </source>
</evidence>
<organism evidence="1 2">
    <name type="scientific">Leptospira yanagawae serovar Saopaulo str. Sao Paulo = ATCC 700523</name>
    <dbReference type="NCBI Taxonomy" id="1249483"/>
    <lineage>
        <taxon>Bacteria</taxon>
        <taxon>Pseudomonadati</taxon>
        <taxon>Spirochaetota</taxon>
        <taxon>Spirochaetia</taxon>
        <taxon>Leptospirales</taxon>
        <taxon>Leptospiraceae</taxon>
        <taxon>Leptospira</taxon>
    </lineage>
</organism>
<accession>A0A5E8H8Z2</accession>
<proteinExistence type="predicted"/>
<reference evidence="1 2" key="1">
    <citation type="submission" date="2013-04" db="EMBL/GenBank/DDBJ databases">
        <authorList>
            <person name="Harkins D.M."/>
            <person name="Durkin A.S."/>
            <person name="Brinkac L.M."/>
            <person name="Haft D.H."/>
            <person name="Selengut J.D."/>
            <person name="Sanka R."/>
            <person name="DePew J."/>
            <person name="Purushe J."/>
            <person name="Hartskeerl R.A."/>
            <person name="Ahmed A."/>
            <person name="van der Linden H."/>
            <person name="Goris M.G.A."/>
            <person name="Vinetz J.M."/>
            <person name="Sutton G.G."/>
            <person name="Nierman W.C."/>
            <person name="Fouts D.E."/>
        </authorList>
    </citation>
    <scope>NUCLEOTIDE SEQUENCE [LARGE SCALE GENOMIC DNA]</scope>
    <source>
        <strain evidence="1 2">Sao Paulo</strain>
    </source>
</reference>
<dbReference type="EMBL" id="AOGX02000044">
    <property type="protein sequence ID" value="EOQ87187.1"/>
    <property type="molecule type" value="Genomic_DNA"/>
</dbReference>
<dbReference type="STRING" id="1249483.LEP1GSC202_2547"/>
<dbReference type="Proteomes" id="UP000013996">
    <property type="component" value="Unassembled WGS sequence"/>
</dbReference>
<comment type="caution">
    <text evidence="1">The sequence shown here is derived from an EMBL/GenBank/DDBJ whole genome shotgun (WGS) entry which is preliminary data.</text>
</comment>